<dbReference type="Proteomes" id="UP000238218">
    <property type="component" value="Unassembled WGS sequence"/>
</dbReference>
<evidence type="ECO:0000256" key="2">
    <source>
        <dbReference type="ARBA" id="ARBA00022840"/>
    </source>
</evidence>
<dbReference type="PANTHER" id="PTHR24363">
    <property type="entry name" value="SERINE/THREONINE PROTEIN KINASE"/>
    <property type="match status" value="1"/>
</dbReference>
<sequence>MTAAQGQVIGGRYRLERCLGAETGGPQGELWLASDQLAADAPVALRRIGPEQDQVRARELWSRLQGVLHPQVPRIGAVIEADDQLWLVREWQAGRTYQQLLELRAERQLVFGAGEVLLLLRQLLPVLAALHSQDLLHGDLSPANLLRRDSDGLPVPLDFGLVRGSAGGPAGERLLGATPGYAPPELARGEPAQPWMDLHALGVVSLVLLSGDGPERLLDPATMQWRWPAALENEPELLRQLQRLLSRHPEERFASAGQALVAFQSLVMPDSMGPVPRADRTVVLVPEAAPAAPPPQPPAPAAAEAAIAASAAADGAADVAAAPLRPAVERAEPQLPPRTAATPPPPPAPVPVTDSVRRRHEEREEEAEGGFWPVLIALVLSAVVGTAVGWWWLSRGKLAAPAPGGQSELPSSLPPSEVDQRQQLLNRLRAMQVDRAWFLSLVDAALLAQYPERNGRLPSDSLEDAPLRRVWNELAEEWLARVEQLPLPLRRRLGSFSASDWEQRQGSFVRQGLSPAVLRELVSASVQNLLPSRASQAMPPEPFRQIWYAAAELTLENLRIEPIEAPSGTAQVLSAEVPASGARLFPIRLPAGHGLALGVSGSPLLQMSIYSAGGTQLEPRGPLRVVTLDGQKSSPVQLLLTNDGVAPALIRLSLRADPPAPTPPPAPEAPPAPEEPQDSAPAPAPATPGATPAPAAPASPAPASPPAPPAPPSN</sequence>
<dbReference type="SMART" id="SM00220">
    <property type="entry name" value="S_TKc"/>
    <property type="match status" value="1"/>
</dbReference>
<reference evidence="5 6" key="1">
    <citation type="submission" date="2018-03" db="EMBL/GenBank/DDBJ databases">
        <title>The ancient ancestry and fast evolution of plastids.</title>
        <authorList>
            <person name="Moore K.R."/>
            <person name="Magnabosco C."/>
            <person name="Momper L."/>
            <person name="Gold D.A."/>
            <person name="Bosak T."/>
            <person name="Fournier G.P."/>
        </authorList>
    </citation>
    <scope>NUCLEOTIDE SEQUENCE [LARGE SCALE GENOMIC DNA]</scope>
    <source>
        <strain evidence="5 6">CCALA 015</strain>
    </source>
</reference>
<dbReference type="InterPro" id="IPR011009">
    <property type="entry name" value="Kinase-like_dom_sf"/>
</dbReference>
<accession>A0ABX5F3W0</accession>
<organism evidence="5 6">
    <name type="scientific">Aphanothece cf. minutissima CCALA 015</name>
    <dbReference type="NCBI Taxonomy" id="2107695"/>
    <lineage>
        <taxon>Bacteria</taxon>
        <taxon>Bacillati</taxon>
        <taxon>Cyanobacteriota</taxon>
        <taxon>Cyanophyceae</taxon>
        <taxon>Oscillatoriophycideae</taxon>
        <taxon>Chroococcales</taxon>
        <taxon>Aphanothecaceae</taxon>
        <taxon>Aphanothece</taxon>
    </lineage>
</organism>
<feature type="compositionally biased region" description="Pro residues" evidence="3">
    <location>
        <begin position="658"/>
        <end position="674"/>
    </location>
</feature>
<keyword evidence="5" id="KW-0723">Serine/threonine-protein kinase</keyword>
<feature type="compositionally biased region" description="Pro residues" evidence="3">
    <location>
        <begin position="694"/>
        <end position="714"/>
    </location>
</feature>
<evidence type="ECO:0000313" key="5">
    <source>
        <dbReference type="EMBL" id="PSB35959.1"/>
    </source>
</evidence>
<keyword evidence="6" id="KW-1185">Reference proteome</keyword>
<proteinExistence type="predicted"/>
<dbReference type="PANTHER" id="PTHR24363:SF7">
    <property type="entry name" value="SERINE_THREONINE-PROTEIN KINASE-LIKE PROTEIN E"/>
    <property type="match status" value="1"/>
</dbReference>
<dbReference type="EMBL" id="PVWP01000013">
    <property type="protein sequence ID" value="PSB35959.1"/>
    <property type="molecule type" value="Genomic_DNA"/>
</dbReference>
<keyword evidence="2" id="KW-0067">ATP-binding</keyword>
<name>A0ABX5F3W0_9CHRO</name>
<evidence type="ECO:0000256" key="1">
    <source>
        <dbReference type="ARBA" id="ARBA00022741"/>
    </source>
</evidence>
<dbReference type="Gene3D" id="3.30.200.20">
    <property type="entry name" value="Phosphorylase Kinase, domain 1"/>
    <property type="match status" value="1"/>
</dbReference>
<dbReference type="Pfam" id="PF00069">
    <property type="entry name" value="Pkinase"/>
    <property type="match status" value="1"/>
</dbReference>
<feature type="region of interest" description="Disordered" evidence="3">
    <location>
        <begin position="655"/>
        <end position="714"/>
    </location>
</feature>
<evidence type="ECO:0000259" key="4">
    <source>
        <dbReference type="PROSITE" id="PS50011"/>
    </source>
</evidence>
<dbReference type="GO" id="GO:0004674">
    <property type="term" value="F:protein serine/threonine kinase activity"/>
    <property type="evidence" value="ECO:0007669"/>
    <property type="project" value="UniProtKB-KW"/>
</dbReference>
<feature type="domain" description="Protein kinase" evidence="4">
    <location>
        <begin position="13"/>
        <end position="267"/>
    </location>
</feature>
<dbReference type="PROSITE" id="PS50011">
    <property type="entry name" value="PROTEIN_KINASE_DOM"/>
    <property type="match status" value="1"/>
</dbReference>
<keyword evidence="5" id="KW-0808">Transferase</keyword>
<evidence type="ECO:0000313" key="6">
    <source>
        <dbReference type="Proteomes" id="UP000238218"/>
    </source>
</evidence>
<dbReference type="SUPFAM" id="SSF56112">
    <property type="entry name" value="Protein kinase-like (PK-like)"/>
    <property type="match status" value="1"/>
</dbReference>
<evidence type="ECO:0000256" key="3">
    <source>
        <dbReference type="SAM" id="MobiDB-lite"/>
    </source>
</evidence>
<comment type="caution">
    <text evidence="5">The sequence shown here is derived from an EMBL/GenBank/DDBJ whole genome shotgun (WGS) entry which is preliminary data.</text>
</comment>
<keyword evidence="5" id="KW-0418">Kinase</keyword>
<dbReference type="RefSeq" id="WP_106222907.1">
    <property type="nucleotide sequence ID" value="NZ_PVWP01000013.1"/>
</dbReference>
<protein>
    <submittedName>
        <fullName evidence="5">Serine/threonine protein kinase</fullName>
    </submittedName>
</protein>
<dbReference type="InterPro" id="IPR000719">
    <property type="entry name" value="Prot_kinase_dom"/>
</dbReference>
<feature type="region of interest" description="Disordered" evidence="3">
    <location>
        <begin position="334"/>
        <end position="364"/>
    </location>
</feature>
<dbReference type="Gene3D" id="1.10.510.10">
    <property type="entry name" value="Transferase(Phosphotransferase) domain 1"/>
    <property type="match status" value="1"/>
</dbReference>
<gene>
    <name evidence="5" type="ORF">C7B81_15300</name>
</gene>
<keyword evidence="1" id="KW-0547">Nucleotide-binding</keyword>